<organism evidence="2 3">
    <name type="scientific">Stachybotrys elegans</name>
    <dbReference type="NCBI Taxonomy" id="80388"/>
    <lineage>
        <taxon>Eukaryota</taxon>
        <taxon>Fungi</taxon>
        <taxon>Dikarya</taxon>
        <taxon>Ascomycota</taxon>
        <taxon>Pezizomycotina</taxon>
        <taxon>Sordariomycetes</taxon>
        <taxon>Hypocreomycetidae</taxon>
        <taxon>Hypocreales</taxon>
        <taxon>Stachybotryaceae</taxon>
        <taxon>Stachybotrys</taxon>
    </lineage>
</organism>
<name>A0A8K0WKK7_9HYPO</name>
<dbReference type="PANTHER" id="PTHR35587:SF4">
    <property type="match status" value="1"/>
</dbReference>
<gene>
    <name evidence="2" type="ORF">B0I35DRAFT_413945</name>
</gene>
<dbReference type="EMBL" id="JAGPNK010000018">
    <property type="protein sequence ID" value="KAH7305568.1"/>
    <property type="molecule type" value="Genomic_DNA"/>
</dbReference>
<proteinExistence type="predicted"/>
<keyword evidence="3" id="KW-1185">Reference proteome</keyword>
<dbReference type="PANTHER" id="PTHR35587">
    <property type="entry name" value="EXPRESSED PROTEIN"/>
    <property type="match status" value="1"/>
</dbReference>
<feature type="compositionally biased region" description="Low complexity" evidence="1">
    <location>
        <begin position="62"/>
        <end position="79"/>
    </location>
</feature>
<dbReference type="OrthoDB" id="2873061at2759"/>
<evidence type="ECO:0000313" key="3">
    <source>
        <dbReference type="Proteomes" id="UP000813444"/>
    </source>
</evidence>
<protein>
    <submittedName>
        <fullName evidence="2">Uncharacterized protein</fullName>
    </submittedName>
</protein>
<dbReference type="AlphaFoldDB" id="A0A8K0WKK7"/>
<reference evidence="2" key="1">
    <citation type="journal article" date="2021" name="Nat. Commun.">
        <title>Genetic determinants of endophytism in the Arabidopsis root mycobiome.</title>
        <authorList>
            <person name="Mesny F."/>
            <person name="Miyauchi S."/>
            <person name="Thiergart T."/>
            <person name="Pickel B."/>
            <person name="Atanasova L."/>
            <person name="Karlsson M."/>
            <person name="Huettel B."/>
            <person name="Barry K.W."/>
            <person name="Haridas S."/>
            <person name="Chen C."/>
            <person name="Bauer D."/>
            <person name="Andreopoulos W."/>
            <person name="Pangilinan J."/>
            <person name="LaButti K."/>
            <person name="Riley R."/>
            <person name="Lipzen A."/>
            <person name="Clum A."/>
            <person name="Drula E."/>
            <person name="Henrissat B."/>
            <person name="Kohler A."/>
            <person name="Grigoriev I.V."/>
            <person name="Martin F.M."/>
            <person name="Hacquard S."/>
        </authorList>
    </citation>
    <scope>NUCLEOTIDE SEQUENCE</scope>
    <source>
        <strain evidence="2">MPI-CAGE-CH-0235</strain>
    </source>
</reference>
<feature type="region of interest" description="Disordered" evidence="1">
    <location>
        <begin position="1"/>
        <end position="88"/>
    </location>
</feature>
<dbReference type="Proteomes" id="UP000813444">
    <property type="component" value="Unassembled WGS sequence"/>
</dbReference>
<feature type="compositionally biased region" description="Basic residues" evidence="1">
    <location>
        <begin position="29"/>
        <end position="39"/>
    </location>
</feature>
<accession>A0A8K0WKK7</accession>
<evidence type="ECO:0000256" key="1">
    <source>
        <dbReference type="SAM" id="MobiDB-lite"/>
    </source>
</evidence>
<feature type="compositionally biased region" description="Basic and acidic residues" evidence="1">
    <location>
        <begin position="1"/>
        <end position="12"/>
    </location>
</feature>
<evidence type="ECO:0000313" key="2">
    <source>
        <dbReference type="EMBL" id="KAH7305568.1"/>
    </source>
</evidence>
<comment type="caution">
    <text evidence="2">The sequence shown here is derived from an EMBL/GenBank/DDBJ whole genome shotgun (WGS) entry which is preliminary data.</text>
</comment>
<sequence>MSSTMEKDRIDSQEEEGSGSETQPIRRPDTKKKSRKSKKQRESQGQAGPLDKLPLDTGNALGGVTNTLGNVTGGALDQQQGGGGSGKSDTLRLRLDLNLEVEIQLKARIHGDLELALFTG</sequence>